<dbReference type="InterPro" id="IPR036259">
    <property type="entry name" value="MFS_trans_sf"/>
</dbReference>
<proteinExistence type="inferred from homology"/>
<keyword evidence="5 7" id="KW-1133">Transmembrane helix</keyword>
<dbReference type="GO" id="GO:0016020">
    <property type="term" value="C:membrane"/>
    <property type="evidence" value="ECO:0007669"/>
    <property type="project" value="UniProtKB-SubCell"/>
</dbReference>
<feature type="transmembrane region" description="Helical" evidence="7">
    <location>
        <begin position="360"/>
        <end position="382"/>
    </location>
</feature>
<dbReference type="SUPFAM" id="SSF103473">
    <property type="entry name" value="MFS general substrate transporter"/>
    <property type="match status" value="1"/>
</dbReference>
<evidence type="ECO:0000313" key="9">
    <source>
        <dbReference type="Proteomes" id="UP000013827"/>
    </source>
</evidence>
<keyword evidence="9" id="KW-1185">Reference proteome</keyword>
<accession>A0A0D3J3M1</accession>
<evidence type="ECO:0000256" key="7">
    <source>
        <dbReference type="SAM" id="Phobius"/>
    </source>
</evidence>
<dbReference type="KEGG" id="ehx:EMIHUDRAFT_461330"/>
<dbReference type="STRING" id="2903.R1E4X5"/>
<name>A0A0D3J3M1_EMIH1</name>
<feature type="transmembrane region" description="Helical" evidence="7">
    <location>
        <begin position="330"/>
        <end position="348"/>
    </location>
</feature>
<dbReference type="AlphaFoldDB" id="A0A0D3J3M1"/>
<sequence length="410" mass="43154">MRVVLEGEGLLASGCVLGEERGGRLFYVAGLCKSQELRLGLTYTIASWAAQGGRLFAGLALDACGCRVTVTVSLLLCALGTSIVALSIADPAGRSEALQQSGLTIGFFMLALGGSGVSLSLQSVAALFPAHRSLVTTALTGALQLSSGVYVLFELLQRAGASVLVMLLVHAGVCLCFAAGALLAWPASRRATRRGAAPVAPRRVGSRQYALLVLIFTVHLLQCQFLLGNVGTQLDEKGDDGTARITFSACLSLTILVSPLVGHFIDRFGFAVSFAVINSIFLAISVLLLLPSLAAQYVMAVLNAISRVSLWSCFFSYTGATFSFYHFGKLAGGGLLLAATVSLLQFPLLDLTLGPFEGDFTFVNALFAAMSCALYPAIFWLARIEARRLTEEIAVAASKPPDLPSSVETI</sequence>
<dbReference type="EnsemblProtists" id="EOD18106">
    <property type="protein sequence ID" value="EOD18106"/>
    <property type="gene ID" value="EMIHUDRAFT_461330"/>
</dbReference>
<dbReference type="OMA" id="QYAYIMA"/>
<feature type="transmembrane region" description="Helical" evidence="7">
    <location>
        <begin position="133"/>
        <end position="153"/>
    </location>
</feature>
<reference evidence="8" key="2">
    <citation type="submission" date="2024-10" db="UniProtKB">
        <authorList>
            <consortium name="EnsemblProtists"/>
        </authorList>
    </citation>
    <scope>IDENTIFICATION</scope>
</reference>
<feature type="transmembrane region" description="Helical" evidence="7">
    <location>
        <begin position="68"/>
        <end position="89"/>
    </location>
</feature>
<dbReference type="InterPro" id="IPR052599">
    <property type="entry name" value="SLC43A_AATransporter"/>
</dbReference>
<feature type="transmembrane region" description="Helical" evidence="7">
    <location>
        <begin position="242"/>
        <end position="261"/>
    </location>
</feature>
<dbReference type="GeneID" id="19046107"/>
<keyword evidence="4 7" id="KW-0812">Transmembrane</keyword>
<evidence type="ECO:0000256" key="6">
    <source>
        <dbReference type="ARBA" id="ARBA00023136"/>
    </source>
</evidence>
<dbReference type="Proteomes" id="UP000013827">
    <property type="component" value="Unassembled WGS sequence"/>
</dbReference>
<keyword evidence="6 7" id="KW-0472">Membrane</keyword>
<evidence type="ECO:0000313" key="8">
    <source>
        <dbReference type="EnsemblProtists" id="EOD18106"/>
    </source>
</evidence>
<dbReference type="PANTHER" id="PTHR20772:SF2">
    <property type="entry name" value="PROTEIN FMP42"/>
    <property type="match status" value="1"/>
</dbReference>
<feature type="transmembrane region" description="Helical" evidence="7">
    <location>
        <begin position="209"/>
        <end position="230"/>
    </location>
</feature>
<dbReference type="HOGENOM" id="CLU_579173_0_0_1"/>
<feature type="transmembrane region" description="Helical" evidence="7">
    <location>
        <begin position="159"/>
        <end position="188"/>
    </location>
</feature>
<dbReference type="eggNOG" id="ENOG502SAB3">
    <property type="taxonomic scope" value="Eukaryota"/>
</dbReference>
<dbReference type="PANTHER" id="PTHR20772">
    <property type="entry name" value="PROTEIN FMP42"/>
    <property type="match status" value="1"/>
</dbReference>
<evidence type="ECO:0000256" key="3">
    <source>
        <dbReference type="ARBA" id="ARBA00022448"/>
    </source>
</evidence>
<dbReference type="RefSeq" id="XP_005770535.1">
    <property type="nucleotide sequence ID" value="XM_005770478.1"/>
</dbReference>
<comment type="similarity">
    <text evidence="2">Belongs to the SLC43A transporter (TC 2.A.1.44) family.</text>
</comment>
<evidence type="ECO:0000256" key="2">
    <source>
        <dbReference type="ARBA" id="ARBA00006595"/>
    </source>
</evidence>
<evidence type="ECO:0000256" key="1">
    <source>
        <dbReference type="ARBA" id="ARBA00004141"/>
    </source>
</evidence>
<evidence type="ECO:0008006" key="10">
    <source>
        <dbReference type="Google" id="ProtNLM"/>
    </source>
</evidence>
<feature type="transmembrane region" description="Helical" evidence="7">
    <location>
        <begin position="101"/>
        <end position="121"/>
    </location>
</feature>
<feature type="transmembrane region" description="Helical" evidence="7">
    <location>
        <begin position="296"/>
        <end position="318"/>
    </location>
</feature>
<feature type="transmembrane region" description="Helical" evidence="7">
    <location>
        <begin position="268"/>
        <end position="290"/>
    </location>
</feature>
<organism evidence="8 9">
    <name type="scientific">Emiliania huxleyi (strain CCMP1516)</name>
    <dbReference type="NCBI Taxonomy" id="280463"/>
    <lineage>
        <taxon>Eukaryota</taxon>
        <taxon>Haptista</taxon>
        <taxon>Haptophyta</taxon>
        <taxon>Prymnesiophyceae</taxon>
        <taxon>Isochrysidales</taxon>
        <taxon>Noelaerhabdaceae</taxon>
        <taxon>Emiliania</taxon>
    </lineage>
</organism>
<evidence type="ECO:0000256" key="5">
    <source>
        <dbReference type="ARBA" id="ARBA00022989"/>
    </source>
</evidence>
<evidence type="ECO:0000256" key="4">
    <source>
        <dbReference type="ARBA" id="ARBA00022692"/>
    </source>
</evidence>
<dbReference type="PaxDb" id="2903-EOD18106"/>
<protein>
    <recommendedName>
        <fullName evidence="10">Major facilitator superfamily (MFS) profile domain-containing protein</fullName>
    </recommendedName>
</protein>
<comment type="subcellular location">
    <subcellularLocation>
        <location evidence="1">Membrane</location>
        <topology evidence="1">Multi-pass membrane protein</topology>
    </subcellularLocation>
</comment>
<reference evidence="9" key="1">
    <citation type="journal article" date="2013" name="Nature">
        <title>Pan genome of the phytoplankton Emiliania underpins its global distribution.</title>
        <authorList>
            <person name="Read B.A."/>
            <person name="Kegel J."/>
            <person name="Klute M.J."/>
            <person name="Kuo A."/>
            <person name="Lefebvre S.C."/>
            <person name="Maumus F."/>
            <person name="Mayer C."/>
            <person name="Miller J."/>
            <person name="Monier A."/>
            <person name="Salamov A."/>
            <person name="Young J."/>
            <person name="Aguilar M."/>
            <person name="Claverie J.M."/>
            <person name="Frickenhaus S."/>
            <person name="Gonzalez K."/>
            <person name="Herman E.K."/>
            <person name="Lin Y.C."/>
            <person name="Napier J."/>
            <person name="Ogata H."/>
            <person name="Sarno A.F."/>
            <person name="Shmutz J."/>
            <person name="Schroeder D."/>
            <person name="de Vargas C."/>
            <person name="Verret F."/>
            <person name="von Dassow P."/>
            <person name="Valentin K."/>
            <person name="Van de Peer Y."/>
            <person name="Wheeler G."/>
            <person name="Dacks J.B."/>
            <person name="Delwiche C.F."/>
            <person name="Dyhrman S.T."/>
            <person name="Glockner G."/>
            <person name="John U."/>
            <person name="Richards T."/>
            <person name="Worden A.Z."/>
            <person name="Zhang X."/>
            <person name="Grigoriev I.V."/>
            <person name="Allen A.E."/>
            <person name="Bidle K."/>
            <person name="Borodovsky M."/>
            <person name="Bowler C."/>
            <person name="Brownlee C."/>
            <person name="Cock J.M."/>
            <person name="Elias M."/>
            <person name="Gladyshev V.N."/>
            <person name="Groth M."/>
            <person name="Guda C."/>
            <person name="Hadaegh A."/>
            <person name="Iglesias-Rodriguez M.D."/>
            <person name="Jenkins J."/>
            <person name="Jones B.M."/>
            <person name="Lawson T."/>
            <person name="Leese F."/>
            <person name="Lindquist E."/>
            <person name="Lobanov A."/>
            <person name="Lomsadze A."/>
            <person name="Malik S.B."/>
            <person name="Marsh M.E."/>
            <person name="Mackinder L."/>
            <person name="Mock T."/>
            <person name="Mueller-Roeber B."/>
            <person name="Pagarete A."/>
            <person name="Parker M."/>
            <person name="Probert I."/>
            <person name="Quesneville H."/>
            <person name="Raines C."/>
            <person name="Rensing S.A."/>
            <person name="Riano-Pachon D.M."/>
            <person name="Richier S."/>
            <person name="Rokitta S."/>
            <person name="Shiraiwa Y."/>
            <person name="Soanes D.M."/>
            <person name="van der Giezen M."/>
            <person name="Wahlund T.M."/>
            <person name="Williams B."/>
            <person name="Wilson W."/>
            <person name="Wolfe G."/>
            <person name="Wurch L.L."/>
        </authorList>
    </citation>
    <scope>NUCLEOTIDE SEQUENCE</scope>
</reference>
<keyword evidence="3" id="KW-0813">Transport</keyword>